<sequence length="419" mass="47085">MAAFTIILWILLNLSYTLAEEEIQYIHGMENQISVLPDSSCKCQKELTKWDKLFVMLEDSQMKQNILQYTTDEVCKVELQSIHSEIRHFVANFAETYMSAIINANLHITTQMDKKLAYTLEEISETKVEIESEQKNILQQLLLVSQDLSSRLKKLEMAWQTAVDMKDQRLSLDIKKIVPENLETTLNSFATQLQQSKAELTRCQKWSDKHILPSGCDMALVFPMRSKKIYASVHPDDMTLSSFTACIWVKATDLLEKTIVFSYGTKRNPYQIQLYFNQSSAVLSVHSDRSKMVAEGIVALGQWTYLCATWSAEDGNATLWVNGKLAAASSGMAVGYNIPNGGLLQLGQESNGCCTGGGFDKNLAFSGKLTGFNIWDRVISKHEMQYLTSGEDSCSIRGNVVAWSVTEILPHGGAEFIYN</sequence>
<evidence type="ECO:0000256" key="10">
    <source>
        <dbReference type="PROSITE-ProRule" id="PRU01172"/>
    </source>
</evidence>
<dbReference type="PRINTS" id="PR00895">
    <property type="entry name" value="PENTAXIN"/>
</dbReference>
<evidence type="ECO:0000313" key="14">
    <source>
        <dbReference type="EMBL" id="GCB63192.1"/>
    </source>
</evidence>
<evidence type="ECO:0000256" key="12">
    <source>
        <dbReference type="SAM" id="SignalP"/>
    </source>
</evidence>
<dbReference type="FunFam" id="2.60.120.200:FF:000110">
    <property type="entry name" value="pentraxin-related protein PTX3"/>
    <property type="match status" value="1"/>
</dbReference>
<evidence type="ECO:0000313" key="15">
    <source>
        <dbReference type="Proteomes" id="UP000288216"/>
    </source>
</evidence>
<evidence type="ECO:0000256" key="6">
    <source>
        <dbReference type="ARBA" id="ARBA00057134"/>
    </source>
</evidence>
<feature type="signal peptide" evidence="12">
    <location>
        <begin position="1"/>
        <end position="19"/>
    </location>
</feature>
<dbReference type="Pfam" id="PF00354">
    <property type="entry name" value="Pentaxin"/>
    <property type="match status" value="1"/>
</dbReference>
<reference evidence="14 15" key="1">
    <citation type="journal article" date="2018" name="Nat. Ecol. Evol.">
        <title>Shark genomes provide insights into elasmobranch evolution and the origin of vertebrates.</title>
        <authorList>
            <person name="Hara Y"/>
            <person name="Yamaguchi K"/>
            <person name="Onimaru K"/>
            <person name="Kadota M"/>
            <person name="Koyanagi M"/>
            <person name="Keeley SD"/>
            <person name="Tatsumi K"/>
            <person name="Tanaka K"/>
            <person name="Motone F"/>
            <person name="Kageyama Y"/>
            <person name="Nozu R"/>
            <person name="Adachi N"/>
            <person name="Nishimura O"/>
            <person name="Nakagawa R"/>
            <person name="Tanegashima C"/>
            <person name="Kiyatake I"/>
            <person name="Matsumoto R"/>
            <person name="Murakumo K"/>
            <person name="Nishida K"/>
            <person name="Terakita A"/>
            <person name="Kuratani S"/>
            <person name="Sato K"/>
            <person name="Hyodo S Kuraku.S."/>
        </authorList>
    </citation>
    <scope>NUCLEOTIDE SEQUENCE [LARGE SCALE GENOMIC DNA]</scope>
</reference>
<comment type="caution">
    <text evidence="14">The sequence shown here is derived from an EMBL/GenBank/DDBJ whole genome shotgun (WGS) entry which is preliminary data.</text>
</comment>
<dbReference type="SUPFAM" id="SSF49899">
    <property type="entry name" value="Concanavalin A-like lectins/glucanases"/>
    <property type="match status" value="1"/>
</dbReference>
<comment type="subcellular location">
    <subcellularLocation>
        <location evidence="1">Secreted</location>
    </subcellularLocation>
</comment>
<dbReference type="OrthoDB" id="10009351at2759"/>
<evidence type="ECO:0000256" key="9">
    <source>
        <dbReference type="ARBA" id="ARBA00083262"/>
    </source>
</evidence>
<dbReference type="Proteomes" id="UP000288216">
    <property type="component" value="Unassembled WGS sequence"/>
</dbReference>
<comment type="caution">
    <text evidence="10">Lacks conserved residue(s) required for the propagation of feature annotation.</text>
</comment>
<dbReference type="Gene3D" id="2.60.120.200">
    <property type="match status" value="1"/>
</dbReference>
<evidence type="ECO:0000256" key="11">
    <source>
        <dbReference type="SAM" id="Coils"/>
    </source>
</evidence>
<gene>
    <name evidence="14" type="ORF">scyTo_0004368</name>
</gene>
<keyword evidence="15" id="KW-1185">Reference proteome</keyword>
<dbReference type="GO" id="GO:0001849">
    <property type="term" value="F:complement component C1q complex binding"/>
    <property type="evidence" value="ECO:0007669"/>
    <property type="project" value="TreeGrafter"/>
</dbReference>
<dbReference type="PANTHER" id="PTHR46943:SF1">
    <property type="entry name" value="PENTRAXIN-RELATED PROTEIN PTX3"/>
    <property type="match status" value="1"/>
</dbReference>
<organism evidence="14 15">
    <name type="scientific">Scyliorhinus torazame</name>
    <name type="common">Cloudy catshark</name>
    <name type="synonym">Catulus torazame</name>
    <dbReference type="NCBI Taxonomy" id="75743"/>
    <lineage>
        <taxon>Eukaryota</taxon>
        <taxon>Metazoa</taxon>
        <taxon>Chordata</taxon>
        <taxon>Craniata</taxon>
        <taxon>Vertebrata</taxon>
        <taxon>Chondrichthyes</taxon>
        <taxon>Elasmobranchii</taxon>
        <taxon>Galeomorphii</taxon>
        <taxon>Galeoidea</taxon>
        <taxon>Carcharhiniformes</taxon>
        <taxon>Scyliorhinidae</taxon>
        <taxon>Scyliorhinus</taxon>
    </lineage>
</organism>
<dbReference type="InterPro" id="IPR001759">
    <property type="entry name" value="PTX_dom"/>
</dbReference>
<dbReference type="InterPro" id="IPR013320">
    <property type="entry name" value="ConA-like_dom_sf"/>
</dbReference>
<feature type="domain" description="Pentraxin (PTX)" evidence="13">
    <location>
        <begin position="216"/>
        <end position="419"/>
    </location>
</feature>
<evidence type="ECO:0000256" key="2">
    <source>
        <dbReference type="ARBA" id="ARBA00022525"/>
    </source>
</evidence>
<dbReference type="InterPro" id="IPR058832">
    <property type="entry name" value="PTX3_N"/>
</dbReference>
<keyword evidence="4" id="KW-1015">Disulfide bond</keyword>
<feature type="coiled-coil region" evidence="11">
    <location>
        <begin position="120"/>
        <end position="158"/>
    </location>
</feature>
<evidence type="ECO:0000256" key="5">
    <source>
        <dbReference type="ARBA" id="ARBA00023180"/>
    </source>
</evidence>
<dbReference type="AlphaFoldDB" id="A0A401NQS2"/>
<name>A0A401NQS2_SCYTO</name>
<comment type="subunit">
    <text evidence="7">Homooctamer; disulfide-linked. Binds to C1q.</text>
</comment>
<keyword evidence="11" id="KW-0175">Coiled coil</keyword>
<evidence type="ECO:0000256" key="1">
    <source>
        <dbReference type="ARBA" id="ARBA00004613"/>
    </source>
</evidence>
<dbReference type="InterPro" id="IPR042837">
    <property type="entry name" value="PTX3"/>
</dbReference>
<keyword evidence="5" id="KW-0325">Glycoprotein</keyword>
<dbReference type="GO" id="GO:0044793">
    <property type="term" value="P:host-mediated suppression of viral proces"/>
    <property type="evidence" value="ECO:0007669"/>
    <property type="project" value="TreeGrafter"/>
</dbReference>
<dbReference type="OMA" id="ISCDCQR"/>
<protein>
    <recommendedName>
        <fullName evidence="8">Pentraxin-related protein PTX3</fullName>
    </recommendedName>
    <alternativeName>
        <fullName evidence="9">Pentaxin-related protein PTX3</fullName>
    </alternativeName>
</protein>
<dbReference type="GO" id="GO:0045087">
    <property type="term" value="P:innate immune response"/>
    <property type="evidence" value="ECO:0007669"/>
    <property type="project" value="TreeGrafter"/>
</dbReference>
<dbReference type="EMBL" id="BFAA01001295">
    <property type="protein sequence ID" value="GCB63192.1"/>
    <property type="molecule type" value="Genomic_DNA"/>
</dbReference>
<evidence type="ECO:0000256" key="7">
    <source>
        <dbReference type="ARBA" id="ARBA00064758"/>
    </source>
</evidence>
<dbReference type="STRING" id="75743.A0A401NQS2"/>
<accession>A0A401NQS2</accession>
<dbReference type="SMART" id="SM00159">
    <property type="entry name" value="PTX"/>
    <property type="match status" value="1"/>
</dbReference>
<keyword evidence="3 12" id="KW-0732">Signal</keyword>
<feature type="chain" id="PRO_5019334739" description="Pentraxin-related protein PTX3" evidence="12">
    <location>
        <begin position="20"/>
        <end position="419"/>
    </location>
</feature>
<comment type="function">
    <text evidence="6">Plays a role in the regulation of innate resistance to pathogens, inflammatory reactions, possibly clearance of self-components and female fertility.</text>
</comment>
<evidence type="ECO:0000256" key="3">
    <source>
        <dbReference type="ARBA" id="ARBA00022729"/>
    </source>
</evidence>
<evidence type="ECO:0000256" key="4">
    <source>
        <dbReference type="ARBA" id="ARBA00023157"/>
    </source>
</evidence>
<dbReference type="GO" id="GO:0005615">
    <property type="term" value="C:extracellular space"/>
    <property type="evidence" value="ECO:0007669"/>
    <property type="project" value="TreeGrafter"/>
</dbReference>
<evidence type="ECO:0000259" key="13">
    <source>
        <dbReference type="PROSITE" id="PS51828"/>
    </source>
</evidence>
<proteinExistence type="predicted"/>
<dbReference type="Pfam" id="PF26206">
    <property type="entry name" value="PTX3_N"/>
    <property type="match status" value="1"/>
</dbReference>
<keyword evidence="2" id="KW-0964">Secreted</keyword>
<evidence type="ECO:0000256" key="8">
    <source>
        <dbReference type="ARBA" id="ARBA00073233"/>
    </source>
</evidence>
<dbReference type="PROSITE" id="PS51828">
    <property type="entry name" value="PTX_2"/>
    <property type="match status" value="1"/>
</dbReference>
<dbReference type="PANTHER" id="PTHR46943">
    <property type="entry name" value="PENTRAXIN-RELATED PROTEIN PTX3"/>
    <property type="match status" value="1"/>
</dbReference>